<dbReference type="PANTHER" id="PTHR30627:SF24">
    <property type="entry name" value="PENICILLIN-BINDING PROTEIN 4B"/>
    <property type="match status" value="1"/>
</dbReference>
<evidence type="ECO:0000313" key="3">
    <source>
        <dbReference type="EMBL" id="MFC7326130.1"/>
    </source>
</evidence>
<accession>A0ABW2KAX9</accession>
<dbReference type="Pfam" id="PF21922">
    <property type="entry name" value="PBP_dimer_2"/>
    <property type="match status" value="1"/>
</dbReference>
<dbReference type="Pfam" id="PF00905">
    <property type="entry name" value="Transpeptidase"/>
    <property type="match status" value="1"/>
</dbReference>
<organism evidence="3 4">
    <name type="scientific">Marinactinospora rubrisoli</name>
    <dbReference type="NCBI Taxonomy" id="2715399"/>
    <lineage>
        <taxon>Bacteria</taxon>
        <taxon>Bacillati</taxon>
        <taxon>Actinomycetota</taxon>
        <taxon>Actinomycetes</taxon>
        <taxon>Streptosporangiales</taxon>
        <taxon>Nocardiopsidaceae</taxon>
        <taxon>Marinactinospora</taxon>
    </lineage>
</organism>
<dbReference type="Gene3D" id="3.90.1310.10">
    <property type="entry name" value="Penicillin-binding protein 2a (Domain 2)"/>
    <property type="match status" value="1"/>
</dbReference>
<reference evidence="4" key="1">
    <citation type="journal article" date="2019" name="Int. J. Syst. Evol. Microbiol.">
        <title>The Global Catalogue of Microorganisms (GCM) 10K type strain sequencing project: providing services to taxonomists for standard genome sequencing and annotation.</title>
        <authorList>
            <consortium name="The Broad Institute Genomics Platform"/>
            <consortium name="The Broad Institute Genome Sequencing Center for Infectious Disease"/>
            <person name="Wu L."/>
            <person name="Ma J."/>
        </authorList>
    </citation>
    <scope>NUCLEOTIDE SEQUENCE [LARGE SCALE GENOMIC DNA]</scope>
    <source>
        <strain evidence="4">CGMCC 4.7382</strain>
    </source>
</reference>
<name>A0ABW2KAX9_9ACTN</name>
<dbReference type="RefSeq" id="WP_379867916.1">
    <property type="nucleotide sequence ID" value="NZ_JBHTBH010000001.1"/>
</dbReference>
<dbReference type="SUPFAM" id="SSF56519">
    <property type="entry name" value="Penicillin binding protein dimerisation domain"/>
    <property type="match status" value="1"/>
</dbReference>
<dbReference type="PANTHER" id="PTHR30627">
    <property type="entry name" value="PEPTIDOGLYCAN D,D-TRANSPEPTIDASE"/>
    <property type="match status" value="1"/>
</dbReference>
<dbReference type="InterPro" id="IPR001460">
    <property type="entry name" value="PCN-bd_Tpept"/>
</dbReference>
<dbReference type="InterPro" id="IPR054120">
    <property type="entry name" value="PBPA_dimer"/>
</dbReference>
<dbReference type="SUPFAM" id="SSF56601">
    <property type="entry name" value="beta-lactamase/transpeptidase-like"/>
    <property type="match status" value="1"/>
</dbReference>
<dbReference type="EMBL" id="JBHTBH010000001">
    <property type="protein sequence ID" value="MFC7326130.1"/>
    <property type="molecule type" value="Genomic_DNA"/>
</dbReference>
<evidence type="ECO:0000259" key="1">
    <source>
        <dbReference type="Pfam" id="PF00905"/>
    </source>
</evidence>
<gene>
    <name evidence="3" type="ORF">ACFQRF_00115</name>
</gene>
<protein>
    <submittedName>
        <fullName evidence="3">Peptidoglycan D,D-transpeptidase FtsI family protein</fullName>
    </submittedName>
</protein>
<dbReference type="InterPro" id="IPR036138">
    <property type="entry name" value="PBP_dimer_sf"/>
</dbReference>
<sequence length="480" mass="49956">MNQPIRRLALFSLALFGVLLLNITWIQAIQAESLREHPFNSRQYVDRLTVPRGPIVIGNEQVALSELDEESEQYQRVYENGELYSHVIGTFRSSGASGIEQTENSFLDGSDSRLAVRNFLDMLTGRESQGASVNLTIDPAAQQAAMEALSATGKNGAAVALDPNTGAVLAAVSLPSFDPNSVSSITDPTTAAENWGALEQNEDQPLLNRAFNQTYPPGSTFKIVTAAAALENGATPESTQDAPEVLDLPAGGTMPNAFGGPCNGGAPDTLAHSIMISCNTSMANWAIELGEQSMAEQAEAFGFDTGEMDIPVPVAASSYPSGLDGSQLGQTGIGQFDVRATPLQMAMVAAGVANDGTVMKPYLVDSVQGPDLSEITSASPEVYSEAMSSGTAEDLTQMMIGVTEGAEGGGTNGAIPGIQVAGKTGTAENGTDLTHNWFISFAPADDPQVAVAVVVEHGGGSGNELAAPVARSIMEAVINE</sequence>
<keyword evidence="4" id="KW-1185">Reference proteome</keyword>
<dbReference type="Proteomes" id="UP001596540">
    <property type="component" value="Unassembled WGS sequence"/>
</dbReference>
<proteinExistence type="predicted"/>
<feature type="domain" description="Penicillin binding protein A dimerisation" evidence="2">
    <location>
        <begin position="52"/>
        <end position="133"/>
    </location>
</feature>
<evidence type="ECO:0000313" key="4">
    <source>
        <dbReference type="Proteomes" id="UP001596540"/>
    </source>
</evidence>
<comment type="caution">
    <text evidence="3">The sequence shown here is derived from an EMBL/GenBank/DDBJ whole genome shotgun (WGS) entry which is preliminary data.</text>
</comment>
<dbReference type="InterPro" id="IPR012338">
    <property type="entry name" value="Beta-lactam/transpept-like"/>
</dbReference>
<evidence type="ECO:0000259" key="2">
    <source>
        <dbReference type="Pfam" id="PF21922"/>
    </source>
</evidence>
<dbReference type="InterPro" id="IPR050515">
    <property type="entry name" value="Beta-lactam/transpept"/>
</dbReference>
<dbReference type="Gene3D" id="3.40.710.10">
    <property type="entry name" value="DD-peptidase/beta-lactamase superfamily"/>
    <property type="match status" value="1"/>
</dbReference>
<feature type="domain" description="Penicillin-binding protein transpeptidase" evidence="1">
    <location>
        <begin position="156"/>
        <end position="475"/>
    </location>
</feature>